<dbReference type="InterPro" id="IPR036390">
    <property type="entry name" value="WH_DNA-bd_sf"/>
</dbReference>
<dbReference type="AlphaFoldDB" id="A0A2G4YTE5"/>
<dbReference type="CDD" id="cd00090">
    <property type="entry name" value="HTH_ARSR"/>
    <property type="match status" value="1"/>
</dbReference>
<dbReference type="Pfam" id="PF01037">
    <property type="entry name" value="AsnC_trans_reg"/>
    <property type="match status" value="1"/>
</dbReference>
<proteinExistence type="predicted"/>
<dbReference type="SUPFAM" id="SSF54909">
    <property type="entry name" value="Dimeric alpha+beta barrel"/>
    <property type="match status" value="1"/>
</dbReference>
<organism evidence="5 6">
    <name type="scientific">Paremcibacter congregatus</name>
    <dbReference type="NCBI Taxonomy" id="2043170"/>
    <lineage>
        <taxon>Bacteria</taxon>
        <taxon>Pseudomonadati</taxon>
        <taxon>Pseudomonadota</taxon>
        <taxon>Alphaproteobacteria</taxon>
        <taxon>Emcibacterales</taxon>
        <taxon>Emcibacteraceae</taxon>
        <taxon>Paremcibacter</taxon>
    </lineage>
</organism>
<dbReference type="InterPro" id="IPR036388">
    <property type="entry name" value="WH-like_DNA-bd_sf"/>
</dbReference>
<keyword evidence="3" id="KW-0804">Transcription</keyword>
<accession>A0A2G4YTE5</accession>
<evidence type="ECO:0000256" key="2">
    <source>
        <dbReference type="ARBA" id="ARBA00023125"/>
    </source>
</evidence>
<dbReference type="PANTHER" id="PTHR30154:SF34">
    <property type="entry name" value="TRANSCRIPTIONAL REGULATOR AZLB"/>
    <property type="match status" value="1"/>
</dbReference>
<dbReference type="PRINTS" id="PR00033">
    <property type="entry name" value="HTHASNC"/>
</dbReference>
<comment type="caution">
    <text evidence="5">The sequence shown here is derived from an EMBL/GenBank/DDBJ whole genome shotgun (WGS) entry which is preliminary data.</text>
</comment>
<evidence type="ECO:0000259" key="4">
    <source>
        <dbReference type="PROSITE" id="PS50956"/>
    </source>
</evidence>
<dbReference type="InterPro" id="IPR011008">
    <property type="entry name" value="Dimeric_a/b-barrel"/>
</dbReference>
<dbReference type="GO" id="GO:0006355">
    <property type="term" value="P:regulation of DNA-templated transcription"/>
    <property type="evidence" value="ECO:0007669"/>
    <property type="project" value="UniProtKB-ARBA"/>
</dbReference>
<evidence type="ECO:0000256" key="1">
    <source>
        <dbReference type="ARBA" id="ARBA00023015"/>
    </source>
</evidence>
<dbReference type="GO" id="GO:0043200">
    <property type="term" value="P:response to amino acid"/>
    <property type="evidence" value="ECO:0007669"/>
    <property type="project" value="TreeGrafter"/>
</dbReference>
<dbReference type="Proteomes" id="UP000229730">
    <property type="component" value="Unassembled WGS sequence"/>
</dbReference>
<dbReference type="SMART" id="SM00344">
    <property type="entry name" value="HTH_ASNC"/>
    <property type="match status" value="1"/>
</dbReference>
<dbReference type="InterPro" id="IPR019888">
    <property type="entry name" value="Tscrpt_reg_AsnC-like"/>
</dbReference>
<dbReference type="EMBL" id="PDEM01000009">
    <property type="protein sequence ID" value="PHZ85608.1"/>
    <property type="molecule type" value="Genomic_DNA"/>
</dbReference>
<name>A0A2G4YTE5_9PROT</name>
<evidence type="ECO:0000256" key="3">
    <source>
        <dbReference type="ARBA" id="ARBA00023163"/>
    </source>
</evidence>
<keyword evidence="2" id="KW-0238">DNA-binding</keyword>
<dbReference type="GO" id="GO:0043565">
    <property type="term" value="F:sequence-specific DNA binding"/>
    <property type="evidence" value="ECO:0007669"/>
    <property type="project" value="InterPro"/>
</dbReference>
<dbReference type="Gene3D" id="1.10.10.10">
    <property type="entry name" value="Winged helix-like DNA-binding domain superfamily/Winged helix DNA-binding domain"/>
    <property type="match status" value="1"/>
</dbReference>
<dbReference type="SUPFAM" id="SSF46785">
    <property type="entry name" value="Winged helix' DNA-binding domain"/>
    <property type="match status" value="1"/>
</dbReference>
<dbReference type="PROSITE" id="PS50956">
    <property type="entry name" value="HTH_ASNC_2"/>
    <property type="match status" value="1"/>
</dbReference>
<dbReference type="GO" id="GO:0005829">
    <property type="term" value="C:cytosol"/>
    <property type="evidence" value="ECO:0007669"/>
    <property type="project" value="TreeGrafter"/>
</dbReference>
<evidence type="ECO:0000313" key="6">
    <source>
        <dbReference type="Proteomes" id="UP000229730"/>
    </source>
</evidence>
<sequence length="161" mass="18816">MAKLDSIDFNILRELQENGRLSNHDLAKRVGLSPSPCWRRAKRLEDEGIIDHYAAILNAEKAGFHLIAFAHVMLEKHQMEMLEQFDEAICQRPEVLEYYSMSGDYDFLMKVTTRNIKEYEDFQTGFLMRLPVVRSVSTSFVLKQKKHTTRLPLRLLESPEK</sequence>
<gene>
    <name evidence="5" type="ORF">CRD36_02650</name>
</gene>
<dbReference type="Pfam" id="PF13412">
    <property type="entry name" value="HTH_24"/>
    <property type="match status" value="1"/>
</dbReference>
<dbReference type="InterPro" id="IPR000485">
    <property type="entry name" value="AsnC-type_HTH_dom"/>
</dbReference>
<reference evidence="5 6" key="1">
    <citation type="submission" date="2017-10" db="EMBL/GenBank/DDBJ databases">
        <title>Frigbacter circumglobatus gen. nov. sp. nov., isolated from sediment cultured in situ.</title>
        <authorList>
            <person name="Zhao Z."/>
        </authorList>
    </citation>
    <scope>NUCLEOTIDE SEQUENCE [LARGE SCALE GENOMIC DNA]</scope>
    <source>
        <strain evidence="5 6">ZYL</strain>
    </source>
</reference>
<dbReference type="InParanoid" id="A0A2G4YTE5"/>
<dbReference type="OrthoDB" id="9813313at2"/>
<dbReference type="InterPro" id="IPR019887">
    <property type="entry name" value="Tscrpt_reg_AsnC/Lrp_C"/>
</dbReference>
<protein>
    <submittedName>
        <fullName evidence="5">AsnC family transcriptional regulator</fullName>
    </submittedName>
</protein>
<keyword evidence="6" id="KW-1185">Reference proteome</keyword>
<keyword evidence="1" id="KW-0805">Transcription regulation</keyword>
<dbReference type="Gene3D" id="3.30.70.920">
    <property type="match status" value="1"/>
</dbReference>
<dbReference type="InterPro" id="IPR011991">
    <property type="entry name" value="ArsR-like_HTH"/>
</dbReference>
<dbReference type="RefSeq" id="WP_099471191.1">
    <property type="nucleotide sequence ID" value="NZ_CAXBMK010000004.1"/>
</dbReference>
<dbReference type="PANTHER" id="PTHR30154">
    <property type="entry name" value="LEUCINE-RESPONSIVE REGULATORY PROTEIN"/>
    <property type="match status" value="1"/>
</dbReference>
<feature type="domain" description="HTH asnC-type" evidence="4">
    <location>
        <begin position="4"/>
        <end position="65"/>
    </location>
</feature>
<evidence type="ECO:0000313" key="5">
    <source>
        <dbReference type="EMBL" id="PHZ85608.1"/>
    </source>
</evidence>